<keyword evidence="2" id="KW-1185">Reference proteome</keyword>
<dbReference type="Proteomes" id="UP000030940">
    <property type="component" value="Chromosome"/>
</dbReference>
<dbReference type="EMBL" id="CP009910">
    <property type="protein sequence ID" value="AJA90332.1"/>
    <property type="molecule type" value="Genomic_DNA"/>
</dbReference>
<name>A0A0A7V263_9SPIR</name>
<dbReference type="STRING" id="1245910.OY14_02610"/>
<proteinExistence type="predicted"/>
<evidence type="ECO:0008006" key="3">
    <source>
        <dbReference type="Google" id="ProtNLM"/>
    </source>
</evidence>
<dbReference type="Pfam" id="PF09674">
    <property type="entry name" value="DUF2400"/>
    <property type="match status" value="1"/>
</dbReference>
<dbReference type="NCBIfam" id="TIGR02757">
    <property type="entry name" value="TIGR02757 family protein"/>
    <property type="match status" value="1"/>
</dbReference>
<gene>
    <name evidence="1" type="ORF">OY14_02610</name>
</gene>
<organism evidence="1 2">
    <name type="scientific">Borreliella chilensis</name>
    <dbReference type="NCBI Taxonomy" id="1245910"/>
    <lineage>
        <taxon>Bacteria</taxon>
        <taxon>Pseudomonadati</taxon>
        <taxon>Spirochaetota</taxon>
        <taxon>Spirochaetia</taxon>
        <taxon>Spirochaetales</taxon>
        <taxon>Borreliaceae</taxon>
        <taxon>Borreliella</taxon>
    </lineage>
</organism>
<reference evidence="1 2" key="1">
    <citation type="journal article" date="2015" name="Genome Announc.">
        <title>Genome Sequence of Borrelia chilensis VA1, a South American Member of the Lyme Borreliosis Group.</title>
        <authorList>
            <person name="Huang W."/>
            <person name="Ojaimi C."/>
            <person name="Fallon J.T."/>
            <person name="Travisany D."/>
            <person name="Maass A."/>
            <person name="Ivanova L."/>
            <person name="Tomova A."/>
            <person name="Gonzalez-Acuna D."/>
            <person name="Godfrey H.P."/>
            <person name="Cabello F.C."/>
        </authorList>
    </citation>
    <scope>NUCLEOTIDE SEQUENCE [LARGE SCALE GENOMIC DNA]</scope>
    <source>
        <strain evidence="1 2">VA1</strain>
    </source>
</reference>
<dbReference type="KEGG" id="bchi:OY14_02610"/>
<sequence length="269" mass="31996">MQIKAKSSLYEFLEKIYSKYNKKKFIHPDPLEFLYRYKNKEDIELVGLISSSLSLGRVEKILEAIERILKPLGKSPSEKLQLLNEKDLKEIYKGFVYRFFKEEDIVRLLYTLKIIKEQHHTLENLLYSIYSKNQNFILSIDELIRHMEKINGKEFGMLLPKPSKGSSCKRLFLFLRWMIRRDDVDLGIWNTFNPNKLIVPMDTHMTNIASKLFKIKEIKNVNLKKAIKITSYFSKENKEDPVKYDFSLTRFGINRNFNKTKLLKNINKL</sequence>
<dbReference type="InterPro" id="IPR014127">
    <property type="entry name" value="CHP02757"/>
</dbReference>
<evidence type="ECO:0000313" key="1">
    <source>
        <dbReference type="EMBL" id="AJA90332.1"/>
    </source>
</evidence>
<protein>
    <recommendedName>
        <fullName evidence="3">TIGR02757 family protein</fullName>
    </recommendedName>
</protein>
<dbReference type="AlphaFoldDB" id="A0A0A7V263"/>
<dbReference type="HOGENOM" id="CLU_064298_0_0_12"/>
<evidence type="ECO:0000313" key="2">
    <source>
        <dbReference type="Proteomes" id="UP000030940"/>
    </source>
</evidence>
<accession>A0A0A7V263</accession>